<feature type="region of interest" description="Disordered" evidence="2">
    <location>
        <begin position="1"/>
        <end position="20"/>
    </location>
</feature>
<dbReference type="AlphaFoldDB" id="A0A9X2MHN2"/>
<evidence type="ECO:0000259" key="3">
    <source>
        <dbReference type="Pfam" id="PF03816"/>
    </source>
</evidence>
<feature type="domain" description="Cell envelope-related transcriptional attenuator" evidence="3">
    <location>
        <begin position="47"/>
        <end position="205"/>
    </location>
</feature>
<dbReference type="NCBIfam" id="TIGR00350">
    <property type="entry name" value="lytR_cpsA_psr"/>
    <property type="match status" value="1"/>
</dbReference>
<proteinExistence type="inferred from homology"/>
<name>A0A9X2MHN2_9FIRM</name>
<dbReference type="InterPro" id="IPR050922">
    <property type="entry name" value="LytR/CpsA/Psr_CW_biosynth"/>
</dbReference>
<gene>
    <name evidence="4" type="ORF">NSA23_07090</name>
</gene>
<evidence type="ECO:0000313" key="4">
    <source>
        <dbReference type="EMBL" id="MCR2043884.1"/>
    </source>
</evidence>
<protein>
    <submittedName>
        <fullName evidence="4">LCP family protein</fullName>
    </submittedName>
</protein>
<evidence type="ECO:0000256" key="2">
    <source>
        <dbReference type="SAM" id="MobiDB-lite"/>
    </source>
</evidence>
<comment type="similarity">
    <text evidence="1">Belongs to the LytR/CpsA/Psr (LCP) family.</text>
</comment>
<comment type="caution">
    <text evidence="4">The sequence shown here is derived from an EMBL/GenBank/DDBJ whole genome shotgun (WGS) entry which is preliminary data.</text>
</comment>
<dbReference type="EMBL" id="JANJZL010000003">
    <property type="protein sequence ID" value="MCR2043884.1"/>
    <property type="molecule type" value="Genomic_DNA"/>
</dbReference>
<organism evidence="4 5">
    <name type="scientific">Anaerosalibacter massiliensis</name>
    <dbReference type="NCBI Taxonomy" id="1347392"/>
    <lineage>
        <taxon>Bacteria</taxon>
        <taxon>Bacillati</taxon>
        <taxon>Bacillota</taxon>
        <taxon>Tissierellia</taxon>
        <taxon>Tissierellales</taxon>
        <taxon>Sporanaerobacteraceae</taxon>
        <taxon>Anaerosalibacter</taxon>
    </lineage>
</organism>
<evidence type="ECO:0000313" key="5">
    <source>
        <dbReference type="Proteomes" id="UP001142078"/>
    </source>
</evidence>
<evidence type="ECO:0000256" key="1">
    <source>
        <dbReference type="ARBA" id="ARBA00006068"/>
    </source>
</evidence>
<accession>A0A9X2MHN2</accession>
<dbReference type="PANTHER" id="PTHR33392:SF6">
    <property type="entry name" value="POLYISOPRENYL-TEICHOIC ACID--PEPTIDOGLYCAN TEICHOIC ACID TRANSFERASE TAGU"/>
    <property type="match status" value="1"/>
</dbReference>
<dbReference type="InterPro" id="IPR004474">
    <property type="entry name" value="LytR_CpsA_psr"/>
</dbReference>
<dbReference type="Pfam" id="PF03816">
    <property type="entry name" value="LytR_cpsA_psr"/>
    <property type="match status" value="1"/>
</dbReference>
<dbReference type="PANTHER" id="PTHR33392">
    <property type="entry name" value="POLYISOPRENYL-TEICHOIC ACID--PEPTIDOGLYCAN TEICHOIC ACID TRANSFERASE TAGU"/>
    <property type="match status" value="1"/>
</dbReference>
<dbReference type="Gene3D" id="3.40.630.190">
    <property type="entry name" value="LCP protein"/>
    <property type="match status" value="1"/>
</dbReference>
<dbReference type="Proteomes" id="UP001142078">
    <property type="component" value="Unassembled WGS sequence"/>
</dbReference>
<reference evidence="4" key="1">
    <citation type="submission" date="2022-07" db="EMBL/GenBank/DDBJ databases">
        <title>Enhanced cultured diversity of the mouse gut microbiota enables custom-made synthetic communities.</title>
        <authorList>
            <person name="Afrizal A."/>
        </authorList>
    </citation>
    <scope>NUCLEOTIDE SEQUENCE</scope>
    <source>
        <strain evidence="4">DSM 29482</strain>
    </source>
</reference>
<sequence>MNANNENDIGSHEEKIKEGEKLKDNLEKGEEEKGRVNFILLGKDDLRTDSILFISFDRKLKTVDLISIPRDTYLYRKGYEKAEQRKINSVYGDHGVEGVKEALYFILGETPIDHYIILDYKGVENIIDSVGGVEVNIPFHMKYEDPTANPPLYIDIPKGVQVLNGEKSVQFLRYRKGSNNKEGYAEGDLGRIKAQQEFVFSFFKKSLGIRLPLVIKNSFKEIETDMGLNEALKYGKEILEMEEEDFNLFILPGVASYRTFEGKTLSYYIQDEVKTKELMEKIYKASKKVPVE</sequence>
<keyword evidence="5" id="KW-1185">Reference proteome</keyword>
<feature type="compositionally biased region" description="Basic and acidic residues" evidence="2">
    <location>
        <begin position="9"/>
        <end position="20"/>
    </location>
</feature>